<feature type="transmembrane region" description="Helical" evidence="2">
    <location>
        <begin position="226"/>
        <end position="245"/>
    </location>
</feature>
<keyword evidence="2" id="KW-0472">Membrane</keyword>
<dbReference type="GO" id="GO:0009103">
    <property type="term" value="P:lipopolysaccharide biosynthetic process"/>
    <property type="evidence" value="ECO:0007669"/>
    <property type="project" value="TreeGrafter"/>
</dbReference>
<evidence type="ECO:0000256" key="2">
    <source>
        <dbReference type="SAM" id="Phobius"/>
    </source>
</evidence>
<evidence type="ECO:0000313" key="5">
    <source>
        <dbReference type="EMBL" id="MBB5059887.1"/>
    </source>
</evidence>
<feature type="transmembrane region" description="Helical" evidence="2">
    <location>
        <begin position="134"/>
        <end position="156"/>
    </location>
</feature>
<dbReference type="RefSeq" id="WP_184221801.1">
    <property type="nucleotide sequence ID" value="NZ_JACHIP010000007.1"/>
</dbReference>
<protein>
    <submittedName>
        <fullName evidence="5">Peptidoglycan/LPS O-acetylase OafA/YrhL</fullName>
    </submittedName>
</protein>
<feature type="transmembrane region" description="Helical" evidence="2">
    <location>
        <begin position="348"/>
        <end position="370"/>
    </location>
</feature>
<dbReference type="Proteomes" id="UP000540989">
    <property type="component" value="Unassembled WGS sequence"/>
</dbReference>
<feature type="transmembrane region" description="Helical" evidence="2">
    <location>
        <begin position="196"/>
        <end position="214"/>
    </location>
</feature>
<dbReference type="PANTHER" id="PTHR23028:SF53">
    <property type="entry name" value="ACYL_TRANSF_3 DOMAIN-CONTAINING PROTEIN"/>
    <property type="match status" value="1"/>
</dbReference>
<dbReference type="PANTHER" id="PTHR23028">
    <property type="entry name" value="ACETYLTRANSFERASE"/>
    <property type="match status" value="1"/>
</dbReference>
<feature type="transmembrane region" description="Helical" evidence="2">
    <location>
        <begin position="12"/>
        <end position="29"/>
    </location>
</feature>
<dbReference type="InterPro" id="IPR043968">
    <property type="entry name" value="SGNH"/>
</dbReference>
<name>A0A7W7ZHA9_9BACT</name>
<dbReference type="InterPro" id="IPR002656">
    <property type="entry name" value="Acyl_transf_3_dom"/>
</dbReference>
<dbReference type="GO" id="GO:0016747">
    <property type="term" value="F:acyltransferase activity, transferring groups other than amino-acyl groups"/>
    <property type="evidence" value="ECO:0007669"/>
    <property type="project" value="InterPro"/>
</dbReference>
<keyword evidence="6" id="KW-1185">Reference proteome</keyword>
<gene>
    <name evidence="5" type="ORF">HDF16_004616</name>
</gene>
<dbReference type="Pfam" id="PF19040">
    <property type="entry name" value="SGNH"/>
    <property type="match status" value="1"/>
</dbReference>
<dbReference type="AlphaFoldDB" id="A0A7W7ZHA9"/>
<proteinExistence type="predicted"/>
<feature type="transmembrane region" description="Helical" evidence="2">
    <location>
        <begin position="35"/>
        <end position="53"/>
    </location>
</feature>
<feature type="transmembrane region" description="Helical" evidence="2">
    <location>
        <begin position="163"/>
        <end position="184"/>
    </location>
</feature>
<reference evidence="5 6" key="1">
    <citation type="submission" date="2020-08" db="EMBL/GenBank/DDBJ databases">
        <title>Genomic Encyclopedia of Type Strains, Phase IV (KMG-V): Genome sequencing to study the core and pangenomes of soil and plant-associated prokaryotes.</title>
        <authorList>
            <person name="Whitman W."/>
        </authorList>
    </citation>
    <scope>NUCLEOTIDE SEQUENCE [LARGE SCALE GENOMIC DNA]</scope>
    <source>
        <strain evidence="5 6">M8UP14</strain>
    </source>
</reference>
<evidence type="ECO:0000256" key="1">
    <source>
        <dbReference type="SAM" id="MobiDB-lite"/>
    </source>
</evidence>
<dbReference type="EMBL" id="JACHIP010000007">
    <property type="protein sequence ID" value="MBB5059887.1"/>
    <property type="molecule type" value="Genomic_DNA"/>
</dbReference>
<dbReference type="GO" id="GO:0016020">
    <property type="term" value="C:membrane"/>
    <property type="evidence" value="ECO:0007669"/>
    <property type="project" value="TreeGrafter"/>
</dbReference>
<accession>A0A7W7ZHA9</accession>
<feature type="domain" description="Acyltransferase 3" evidence="3">
    <location>
        <begin position="7"/>
        <end position="332"/>
    </location>
</feature>
<keyword evidence="2" id="KW-1133">Transmembrane helix</keyword>
<evidence type="ECO:0000313" key="6">
    <source>
        <dbReference type="Proteomes" id="UP000540989"/>
    </source>
</evidence>
<dbReference type="InterPro" id="IPR050879">
    <property type="entry name" value="Acyltransferase_3"/>
</dbReference>
<feature type="domain" description="SGNH" evidence="4">
    <location>
        <begin position="407"/>
        <end position="657"/>
    </location>
</feature>
<dbReference type="Pfam" id="PF01757">
    <property type="entry name" value="Acyl_transf_3"/>
    <property type="match status" value="1"/>
</dbReference>
<evidence type="ECO:0000259" key="4">
    <source>
        <dbReference type="Pfam" id="PF19040"/>
    </source>
</evidence>
<keyword evidence="2" id="KW-0812">Transmembrane</keyword>
<feature type="region of interest" description="Disordered" evidence="1">
    <location>
        <begin position="665"/>
        <end position="688"/>
    </location>
</feature>
<feature type="compositionally biased region" description="Basic and acidic residues" evidence="1">
    <location>
        <begin position="669"/>
        <end position="681"/>
    </location>
</feature>
<feature type="transmembrane region" description="Helical" evidence="2">
    <location>
        <begin position="317"/>
        <end position="336"/>
    </location>
</feature>
<evidence type="ECO:0000259" key="3">
    <source>
        <dbReference type="Pfam" id="PF01757"/>
    </source>
</evidence>
<feature type="transmembrane region" description="Helical" evidence="2">
    <location>
        <begin position="251"/>
        <end position="269"/>
    </location>
</feature>
<sequence>MKPKYRADIDGLRSIAIASVVLYHAGFAWLKGGYVGVDVFFVISGYLIGSHVYRDVQANRFSFLSFYNRRAKRILPAFLAVTALTLICGALLLAPSEFRRLGQQGIAAVASSSNIYFWKNTNYFQPASDTQPLLMTWSLGVEEQFYLFFPWIIVGFQRFRRELHVPALAALTLAFFILALVGMHRDIGAAFYLLPYRAWELGVGCLLGISEISIGEDRWERLITRLSNSMAALGLILVIAPMFFYWKQISFPGWTAVPPVLGTALLIAYRKSLLNQRLLSAAPLVWLGRVSYSWYLWHWPLMSFLRVTAPQGWTTSLGFAAATVSLLIGVLSYYAIETPFRKSHTAGGWVLVRYGIASAAVAALCAAPLFTHGLPSRYPHAAEVEVAMHERLPDPCIVSYGETNFSSQAECLPPTDGQPTLVLLGDSHGSALAPHLRDATVAHGWHFAELTKSSCPPLEGTTRYMHLHPDHARECMEFNRSALAWVLAHTQVKAVVLAGYWLGPFEDSPTVDAYVSNIQNVSRPGETESLANFRGGLNREIGILMQSGKEVLLVQDVPHLSFDPALMELTRAIPLRRKLANLVTPHSLMQQDAVARIDAVSQTEISFAEIVRSVAKENRTDVLETPEAFCNELSCSYGRDGYSFYFDPQHLSALGSQVALKDLPPGLFDGERKPTESDLRSRASAPIH</sequence>
<feature type="transmembrane region" description="Helical" evidence="2">
    <location>
        <begin position="278"/>
        <end position="297"/>
    </location>
</feature>
<organism evidence="5 6">
    <name type="scientific">Granulicella aggregans</name>
    <dbReference type="NCBI Taxonomy" id="474949"/>
    <lineage>
        <taxon>Bacteria</taxon>
        <taxon>Pseudomonadati</taxon>
        <taxon>Acidobacteriota</taxon>
        <taxon>Terriglobia</taxon>
        <taxon>Terriglobales</taxon>
        <taxon>Acidobacteriaceae</taxon>
        <taxon>Granulicella</taxon>
    </lineage>
</organism>
<feature type="transmembrane region" description="Helical" evidence="2">
    <location>
        <begin position="74"/>
        <end position="94"/>
    </location>
</feature>
<comment type="caution">
    <text evidence="5">The sequence shown here is derived from an EMBL/GenBank/DDBJ whole genome shotgun (WGS) entry which is preliminary data.</text>
</comment>